<dbReference type="Gene3D" id="2.70.70.10">
    <property type="entry name" value="Glucose Permease (Domain IIA)"/>
    <property type="match status" value="1"/>
</dbReference>
<organism evidence="2 3">
    <name type="scientific">Rossellomorea aquimaris</name>
    <dbReference type="NCBI Taxonomy" id="189382"/>
    <lineage>
        <taxon>Bacteria</taxon>
        <taxon>Bacillati</taxon>
        <taxon>Bacillota</taxon>
        <taxon>Bacilli</taxon>
        <taxon>Bacillales</taxon>
        <taxon>Bacillaceae</taxon>
        <taxon>Rossellomorea</taxon>
    </lineage>
</organism>
<dbReference type="InterPro" id="IPR011055">
    <property type="entry name" value="Dup_hybrid_motif"/>
</dbReference>
<comment type="caution">
    <text evidence="2">The sequence shown here is derived from an EMBL/GenBank/DDBJ whole genome shotgun (WGS) entry which is preliminary data.</text>
</comment>
<dbReference type="Gene3D" id="3.10.350.10">
    <property type="entry name" value="LysM domain"/>
    <property type="match status" value="1"/>
</dbReference>
<name>A0A5D4UJT9_9BACI</name>
<feature type="domain" description="LysM" evidence="1">
    <location>
        <begin position="46"/>
        <end position="89"/>
    </location>
</feature>
<proteinExistence type="predicted"/>
<dbReference type="SMART" id="SM00257">
    <property type="entry name" value="LysM"/>
    <property type="match status" value="1"/>
</dbReference>
<protein>
    <submittedName>
        <fullName evidence="2">LysM peptidoglycan-binding domain-containing protein</fullName>
    </submittedName>
</protein>
<dbReference type="PANTHER" id="PTHR33734:SF22">
    <property type="entry name" value="MEMBRANE-BOUND LYTIC MUREIN TRANSGLYCOSYLASE D"/>
    <property type="match status" value="1"/>
</dbReference>
<dbReference type="SUPFAM" id="SSF54106">
    <property type="entry name" value="LysM domain"/>
    <property type="match status" value="1"/>
</dbReference>
<dbReference type="SUPFAM" id="SSF51261">
    <property type="entry name" value="Duplicated hybrid motif"/>
    <property type="match status" value="1"/>
</dbReference>
<gene>
    <name evidence="2" type="ORF">FZC85_07110</name>
</gene>
<evidence type="ECO:0000313" key="3">
    <source>
        <dbReference type="Proteomes" id="UP000324269"/>
    </source>
</evidence>
<evidence type="ECO:0000259" key="1">
    <source>
        <dbReference type="PROSITE" id="PS51782"/>
    </source>
</evidence>
<dbReference type="PANTHER" id="PTHR33734">
    <property type="entry name" value="LYSM DOMAIN-CONTAINING GPI-ANCHORED PROTEIN 2"/>
    <property type="match status" value="1"/>
</dbReference>
<dbReference type="OrthoDB" id="9805070at2"/>
<sequence>MGNTGYSFGQHLHFELHKGRWDIKKSKAVDPLDYLLKDLSSPSSTSVHKVKSGDTLWGIAQDNNLSVSELKSLNGLKSDVIYPGDNLTLKNSSYVGKRAECRVSKLRFYSKPSWDDKFVVDYLTEGYGFPTIVRKLKVDDGYQFEVENSKGKTFFVTANEKYIRVE</sequence>
<dbReference type="Pfam" id="PF01476">
    <property type="entry name" value="LysM"/>
    <property type="match status" value="1"/>
</dbReference>
<dbReference type="PROSITE" id="PS51782">
    <property type="entry name" value="LYSM"/>
    <property type="match status" value="1"/>
</dbReference>
<dbReference type="GO" id="GO:0008932">
    <property type="term" value="F:lytic endotransglycosylase activity"/>
    <property type="evidence" value="ECO:0007669"/>
    <property type="project" value="TreeGrafter"/>
</dbReference>
<accession>A0A5D4UJT9</accession>
<dbReference type="EMBL" id="VTEZ01000002">
    <property type="protein sequence ID" value="TYS87321.1"/>
    <property type="molecule type" value="Genomic_DNA"/>
</dbReference>
<reference evidence="2 3" key="1">
    <citation type="submission" date="2019-08" db="EMBL/GenBank/DDBJ databases">
        <title>Bacillus genomes from the desert of Cuatro Cienegas, Coahuila.</title>
        <authorList>
            <person name="Olmedo-Alvarez G."/>
        </authorList>
    </citation>
    <scope>NUCLEOTIDE SEQUENCE [LARGE SCALE GENOMIC DNA]</scope>
    <source>
        <strain evidence="2 3">CH87b_3T</strain>
    </source>
</reference>
<dbReference type="AlphaFoldDB" id="A0A5D4UJT9"/>
<dbReference type="InterPro" id="IPR018392">
    <property type="entry name" value="LysM"/>
</dbReference>
<dbReference type="Proteomes" id="UP000324269">
    <property type="component" value="Unassembled WGS sequence"/>
</dbReference>
<evidence type="ECO:0000313" key="2">
    <source>
        <dbReference type="EMBL" id="TYS87321.1"/>
    </source>
</evidence>
<dbReference type="InterPro" id="IPR036779">
    <property type="entry name" value="LysM_dom_sf"/>
</dbReference>
<dbReference type="CDD" id="cd00118">
    <property type="entry name" value="LysM"/>
    <property type="match status" value="1"/>
</dbReference>